<feature type="non-terminal residue" evidence="1">
    <location>
        <position position="1"/>
    </location>
</feature>
<proteinExistence type="predicted"/>
<comment type="caution">
    <text evidence="1">The sequence shown here is derived from an EMBL/GenBank/DDBJ whole genome shotgun (WGS) entry which is preliminary data.</text>
</comment>
<dbReference type="EMBL" id="QJKJ01001917">
    <property type="protein sequence ID" value="RDY05262.1"/>
    <property type="molecule type" value="Genomic_DNA"/>
</dbReference>
<reference evidence="1" key="1">
    <citation type="submission" date="2018-05" db="EMBL/GenBank/DDBJ databases">
        <title>Draft genome of Mucuna pruriens seed.</title>
        <authorList>
            <person name="Nnadi N.E."/>
            <person name="Vos R."/>
            <person name="Hasami M.H."/>
            <person name="Devisetty U.K."/>
            <person name="Aguiy J.C."/>
        </authorList>
    </citation>
    <scope>NUCLEOTIDE SEQUENCE [LARGE SCALE GENOMIC DNA]</scope>
    <source>
        <strain evidence="1">JCA_2017</strain>
    </source>
</reference>
<keyword evidence="2" id="KW-1185">Reference proteome</keyword>
<protein>
    <submittedName>
        <fullName evidence="1">Uncharacterized protein</fullName>
    </submittedName>
</protein>
<gene>
    <name evidence="1" type="ORF">CR513_10922</name>
</gene>
<evidence type="ECO:0000313" key="1">
    <source>
        <dbReference type="EMBL" id="RDY05262.1"/>
    </source>
</evidence>
<name>A0A371HR59_MUCPR</name>
<accession>A0A371HR59</accession>
<organism evidence="1 2">
    <name type="scientific">Mucuna pruriens</name>
    <name type="common">Velvet bean</name>
    <name type="synonym">Dolichos pruriens</name>
    <dbReference type="NCBI Taxonomy" id="157652"/>
    <lineage>
        <taxon>Eukaryota</taxon>
        <taxon>Viridiplantae</taxon>
        <taxon>Streptophyta</taxon>
        <taxon>Embryophyta</taxon>
        <taxon>Tracheophyta</taxon>
        <taxon>Spermatophyta</taxon>
        <taxon>Magnoliopsida</taxon>
        <taxon>eudicotyledons</taxon>
        <taxon>Gunneridae</taxon>
        <taxon>Pentapetalae</taxon>
        <taxon>rosids</taxon>
        <taxon>fabids</taxon>
        <taxon>Fabales</taxon>
        <taxon>Fabaceae</taxon>
        <taxon>Papilionoideae</taxon>
        <taxon>50 kb inversion clade</taxon>
        <taxon>NPAAA clade</taxon>
        <taxon>indigoferoid/millettioid clade</taxon>
        <taxon>Phaseoleae</taxon>
        <taxon>Mucuna</taxon>
    </lineage>
</organism>
<dbReference type="AlphaFoldDB" id="A0A371HR59"/>
<evidence type="ECO:0000313" key="2">
    <source>
        <dbReference type="Proteomes" id="UP000257109"/>
    </source>
</evidence>
<sequence>MIITIEQGATFVSDYSKSFQVNKDITHDALKKIIEKKLQLEDGKRVVVDKEYHPQTVTIESANAL</sequence>
<dbReference type="Proteomes" id="UP000257109">
    <property type="component" value="Unassembled WGS sequence"/>
</dbReference>